<sequence>MLLFSRGDCLDLKIAELSDLLALLDSRLEPLMEQAESSLDADSLGIFDRAEYFIGVGFVAMQQYISDTMYKSEVSKREALNLGTVTSLGSTHISVINSAANWWKHESEWNWYSESGISNKTYLSISNVVDPENYPLSNVLAFLIGERKFCLSSAIPLLEQWRDQFSALSQEHT</sequence>
<dbReference type="EMBL" id="VMKJ01000041">
    <property type="protein sequence ID" value="TVO33459.1"/>
    <property type="molecule type" value="Genomic_DNA"/>
</dbReference>
<evidence type="ECO:0000313" key="2">
    <source>
        <dbReference type="Proteomes" id="UP000319828"/>
    </source>
</evidence>
<protein>
    <submittedName>
        <fullName evidence="1">Uncharacterized protein</fullName>
    </submittedName>
</protein>
<gene>
    <name evidence="1" type="ORF">FOF44_15410</name>
</gene>
<dbReference type="AlphaFoldDB" id="A0A557NYI0"/>
<dbReference type="RefSeq" id="WP_144388949.1">
    <property type="nucleotide sequence ID" value="NZ_CANNCB010000045.1"/>
</dbReference>
<proteinExistence type="predicted"/>
<comment type="caution">
    <text evidence="1">The sequence shown here is derived from an EMBL/GenBank/DDBJ whole genome shotgun (WGS) entry which is preliminary data.</text>
</comment>
<name>A0A557NYI0_9VIBR</name>
<dbReference type="Proteomes" id="UP000319828">
    <property type="component" value="Unassembled WGS sequence"/>
</dbReference>
<accession>A0A557NYI0</accession>
<dbReference type="OrthoDB" id="9554194at2"/>
<evidence type="ECO:0000313" key="1">
    <source>
        <dbReference type="EMBL" id="TVO33459.1"/>
    </source>
</evidence>
<organism evidence="1 2">
    <name type="scientific">Vibrio algivorus</name>
    <dbReference type="NCBI Taxonomy" id="1667024"/>
    <lineage>
        <taxon>Bacteria</taxon>
        <taxon>Pseudomonadati</taxon>
        <taxon>Pseudomonadota</taxon>
        <taxon>Gammaproteobacteria</taxon>
        <taxon>Vibrionales</taxon>
        <taxon>Vibrionaceae</taxon>
        <taxon>Vibrio</taxon>
    </lineage>
</organism>
<reference evidence="1 2" key="1">
    <citation type="submission" date="2019-07" db="EMBL/GenBank/DDBJ databases">
        <title>The draft genome sequence of Vibrio algivorus M1486.</title>
        <authorList>
            <person name="Meng X."/>
        </authorList>
    </citation>
    <scope>NUCLEOTIDE SEQUENCE [LARGE SCALE GENOMIC DNA]</scope>
    <source>
        <strain evidence="1 2">M1486</strain>
    </source>
</reference>